<dbReference type="PROSITE" id="PS50943">
    <property type="entry name" value="HTH_CROC1"/>
    <property type="match status" value="1"/>
</dbReference>
<dbReference type="Pfam" id="PF07883">
    <property type="entry name" value="Cupin_2"/>
    <property type="match status" value="1"/>
</dbReference>
<dbReference type="RefSeq" id="WP_077834156.1">
    <property type="nucleotide sequence ID" value="NZ_CP096983.1"/>
</dbReference>
<reference evidence="4 5" key="1">
    <citation type="submission" date="2022-04" db="EMBL/GenBank/DDBJ databases">
        <title>Genome sequence of C. roseum typestrain.</title>
        <authorList>
            <person name="Poehlein A."/>
            <person name="Schoch T."/>
            <person name="Duerre P."/>
            <person name="Daniel R."/>
        </authorList>
    </citation>
    <scope>NUCLEOTIDE SEQUENCE [LARGE SCALE GENOMIC DNA]</scope>
    <source>
        <strain evidence="4 5">DSM 7320</strain>
    </source>
</reference>
<dbReference type="SUPFAM" id="SSF47413">
    <property type="entry name" value="lambda repressor-like DNA-binding domains"/>
    <property type="match status" value="1"/>
</dbReference>
<evidence type="ECO:0000256" key="1">
    <source>
        <dbReference type="ARBA" id="ARBA00023015"/>
    </source>
</evidence>
<dbReference type="STRING" id="84029.CROST_39510"/>
<dbReference type="Pfam" id="PF01381">
    <property type="entry name" value="HTH_3"/>
    <property type="match status" value="1"/>
</dbReference>
<dbReference type="SUPFAM" id="SSF51182">
    <property type="entry name" value="RmlC-like cupins"/>
    <property type="match status" value="1"/>
</dbReference>
<dbReference type="EMBL" id="CP096983">
    <property type="protein sequence ID" value="URZ12774.1"/>
    <property type="molecule type" value="Genomic_DNA"/>
</dbReference>
<accession>A0A1S8KZK1</accession>
<proteinExistence type="predicted"/>
<dbReference type="GO" id="GO:0003700">
    <property type="term" value="F:DNA-binding transcription factor activity"/>
    <property type="evidence" value="ECO:0007669"/>
    <property type="project" value="TreeGrafter"/>
</dbReference>
<sequence length="183" mass="20877">MNLNSIIASNLKRLRKQRNLTLGKLSELSGVSKVMLGQIERGESNPTINTIWKIANGLKIPYTFLIDEPSNEVILVKKENTIKQCSEDMHYRVFCSFSAQSDRNFEIFTVELDSNSSYTSDSHGENDKEYILIFDGTLTLETGNEKYTLASGDSIFFDAAKPHTYKNQHSKMIRMTIINYYPT</sequence>
<keyword evidence="2" id="KW-0238">DNA-binding</keyword>
<keyword evidence="1" id="KW-0805">Transcription regulation</keyword>
<dbReference type="AlphaFoldDB" id="A0A1S8KZK1"/>
<dbReference type="GO" id="GO:0003677">
    <property type="term" value="F:DNA binding"/>
    <property type="evidence" value="ECO:0007669"/>
    <property type="project" value="UniProtKB-KW"/>
</dbReference>
<dbReference type="InterPro" id="IPR010982">
    <property type="entry name" value="Lambda_DNA-bd_dom_sf"/>
</dbReference>
<dbReference type="Gene3D" id="1.10.260.40">
    <property type="entry name" value="lambda repressor-like DNA-binding domains"/>
    <property type="match status" value="1"/>
</dbReference>
<dbReference type="InterPro" id="IPR050807">
    <property type="entry name" value="TransReg_Diox_bact_type"/>
</dbReference>
<dbReference type="PANTHER" id="PTHR46797:SF23">
    <property type="entry name" value="HTH-TYPE TRANSCRIPTIONAL REGULATOR SUTR"/>
    <property type="match status" value="1"/>
</dbReference>
<dbReference type="InterPro" id="IPR011051">
    <property type="entry name" value="RmlC_Cupin_sf"/>
</dbReference>
<dbReference type="InterPro" id="IPR001387">
    <property type="entry name" value="Cro/C1-type_HTH"/>
</dbReference>
<dbReference type="PANTHER" id="PTHR46797">
    <property type="entry name" value="HTH-TYPE TRANSCRIPTIONAL REGULATOR"/>
    <property type="match status" value="1"/>
</dbReference>
<dbReference type="CDD" id="cd00093">
    <property type="entry name" value="HTH_XRE"/>
    <property type="match status" value="1"/>
</dbReference>
<dbReference type="Proteomes" id="UP000190951">
    <property type="component" value="Chromosome"/>
</dbReference>
<dbReference type="KEGG" id="crw:CROST_035190"/>
<protein>
    <submittedName>
        <fullName evidence="4">HTH-type transcriptional regulator SutR</fullName>
    </submittedName>
</protein>
<evidence type="ECO:0000313" key="5">
    <source>
        <dbReference type="Proteomes" id="UP000190951"/>
    </source>
</evidence>
<evidence type="ECO:0000313" key="4">
    <source>
        <dbReference type="EMBL" id="URZ12774.1"/>
    </source>
</evidence>
<dbReference type="CDD" id="cd02209">
    <property type="entry name" value="cupin_XRE_C"/>
    <property type="match status" value="1"/>
</dbReference>
<evidence type="ECO:0000256" key="2">
    <source>
        <dbReference type="ARBA" id="ARBA00023125"/>
    </source>
</evidence>
<gene>
    <name evidence="4" type="primary">sutR_2</name>
    <name evidence="4" type="ORF">CROST_035190</name>
</gene>
<keyword evidence="3" id="KW-0804">Transcription</keyword>
<keyword evidence="5" id="KW-1185">Reference proteome</keyword>
<dbReference type="InterPro" id="IPR014710">
    <property type="entry name" value="RmlC-like_jellyroll"/>
</dbReference>
<dbReference type="InterPro" id="IPR013096">
    <property type="entry name" value="Cupin_2"/>
</dbReference>
<dbReference type="SMART" id="SM00530">
    <property type="entry name" value="HTH_XRE"/>
    <property type="match status" value="1"/>
</dbReference>
<name>A0A1S8KZK1_9CLOT</name>
<evidence type="ECO:0000256" key="3">
    <source>
        <dbReference type="ARBA" id="ARBA00023163"/>
    </source>
</evidence>
<organism evidence="4 5">
    <name type="scientific">Clostridium felsineum</name>
    <dbReference type="NCBI Taxonomy" id="36839"/>
    <lineage>
        <taxon>Bacteria</taxon>
        <taxon>Bacillati</taxon>
        <taxon>Bacillota</taxon>
        <taxon>Clostridia</taxon>
        <taxon>Eubacteriales</taxon>
        <taxon>Clostridiaceae</taxon>
        <taxon>Clostridium</taxon>
    </lineage>
</organism>
<dbReference type="Gene3D" id="2.60.120.10">
    <property type="entry name" value="Jelly Rolls"/>
    <property type="match status" value="1"/>
</dbReference>
<dbReference type="GO" id="GO:0005829">
    <property type="term" value="C:cytosol"/>
    <property type="evidence" value="ECO:0007669"/>
    <property type="project" value="TreeGrafter"/>
</dbReference>